<feature type="region of interest" description="Disordered" evidence="4">
    <location>
        <begin position="72"/>
        <end position="119"/>
    </location>
</feature>
<sequence>MASLTTRFTENLRKFDITLEDAALNYLSSMLRVLSTSDSDPGIDRIRESTEMFLDEAEVDPQRMDEFYRALDSSTQVSKKPAKAPEVPADETKPLSGIEARRQKRAQKKAAASATTQNRADHLSAEPLIVATSQQSRFHKETLFTLSRDIDMHTVNITVNNLDILVDAHLRLKEGVRYGLVGQNGVGKTVLMRCMSDDILSMPNNLNILHIHQLETFDEAATALTSVLEADKQSMVVLREYEELQAVLGADATSARARTDNVVRLNVIVHKIILSRLGDTLATARQIAIKRSGQRGHDARQREVQLEADYAELASQDPQKYVTAEMTTNVITEVVDKHALIDLEAKRAAARKILRGIGFTEEEIDASVGSLSGGWRMKVALAKSLFLKPDVLLLDEPTNHLDLPAILWLQEYLMTEVDGLTLVVVSHDREFLDNVTEETIILRNKTLTYHVGNFSEYVQNTEEQRVRKQTMLDNQEKKRARMVSSIQQNVQRAHATGDDKRLGQVASRKKKLDRLGMEKTEDGKRFKVSYWSGYHLSARAEIEVDKGITTRALKVPEPEPLRYSGPVLTLKEASFRYPGQTKDVIKECSLDITPGARIAFLGPNGCGKTTLLNLLTGTTSPTAGEVYRHSRLRLGYFSQDAVDALTPSRTPVAEMMTRHKGLKEQECFAHLGAVGVTGDIAVRTIASLSGGQRNRVALALVLYEQPHILVLDEITNHLDMGTVEKLAEALQGFSGALILVSHDVWFLRELMEHVDEEEDEDDAEGVGKEAMFYSVGGGCVTRWEGGLERYVKSVMKQVRKGTNI</sequence>
<dbReference type="PROSITE" id="PS00211">
    <property type="entry name" value="ABC_TRANSPORTER_1"/>
    <property type="match status" value="2"/>
</dbReference>
<evidence type="ECO:0000256" key="3">
    <source>
        <dbReference type="ARBA" id="ARBA00022840"/>
    </source>
</evidence>
<dbReference type="CDD" id="cd03221">
    <property type="entry name" value="ABCF_EF-3"/>
    <property type="match status" value="1"/>
</dbReference>
<dbReference type="EMBL" id="KN839844">
    <property type="protein sequence ID" value="KIJ65282.1"/>
    <property type="molecule type" value="Genomic_DNA"/>
</dbReference>
<feature type="domain" description="ABC transporter" evidence="5">
    <location>
        <begin position="568"/>
        <end position="784"/>
    </location>
</feature>
<dbReference type="OrthoDB" id="2110130at2759"/>
<dbReference type="InterPro" id="IPR003593">
    <property type="entry name" value="AAA+_ATPase"/>
</dbReference>
<evidence type="ECO:0000256" key="2">
    <source>
        <dbReference type="ARBA" id="ARBA00022741"/>
    </source>
</evidence>
<dbReference type="InterPro" id="IPR027417">
    <property type="entry name" value="P-loop_NTPase"/>
</dbReference>
<keyword evidence="3" id="KW-0067">ATP-binding</keyword>
<evidence type="ECO:0000313" key="7">
    <source>
        <dbReference type="Proteomes" id="UP000053820"/>
    </source>
</evidence>
<dbReference type="SUPFAM" id="SSF52540">
    <property type="entry name" value="P-loop containing nucleoside triphosphate hydrolases"/>
    <property type="match status" value="2"/>
</dbReference>
<reference evidence="6 7" key="1">
    <citation type="submission" date="2014-04" db="EMBL/GenBank/DDBJ databases">
        <title>Evolutionary Origins and Diversification of the Mycorrhizal Mutualists.</title>
        <authorList>
            <consortium name="DOE Joint Genome Institute"/>
            <consortium name="Mycorrhizal Genomics Consortium"/>
            <person name="Kohler A."/>
            <person name="Kuo A."/>
            <person name="Nagy L.G."/>
            <person name="Floudas D."/>
            <person name="Copeland A."/>
            <person name="Barry K.W."/>
            <person name="Cichocki N."/>
            <person name="Veneault-Fourrey C."/>
            <person name="LaButti K."/>
            <person name="Lindquist E.A."/>
            <person name="Lipzen A."/>
            <person name="Lundell T."/>
            <person name="Morin E."/>
            <person name="Murat C."/>
            <person name="Riley R."/>
            <person name="Ohm R."/>
            <person name="Sun H."/>
            <person name="Tunlid A."/>
            <person name="Henrissat B."/>
            <person name="Grigoriev I.V."/>
            <person name="Hibbett D.S."/>
            <person name="Martin F."/>
        </authorList>
    </citation>
    <scope>NUCLEOTIDE SEQUENCE [LARGE SCALE GENOMIC DNA]</scope>
    <source>
        <strain evidence="6 7">MD-312</strain>
    </source>
</reference>
<dbReference type="InterPro" id="IPR017871">
    <property type="entry name" value="ABC_transporter-like_CS"/>
</dbReference>
<organism evidence="6 7">
    <name type="scientific">Hydnomerulius pinastri MD-312</name>
    <dbReference type="NCBI Taxonomy" id="994086"/>
    <lineage>
        <taxon>Eukaryota</taxon>
        <taxon>Fungi</taxon>
        <taxon>Dikarya</taxon>
        <taxon>Basidiomycota</taxon>
        <taxon>Agaricomycotina</taxon>
        <taxon>Agaricomycetes</taxon>
        <taxon>Agaricomycetidae</taxon>
        <taxon>Boletales</taxon>
        <taxon>Boletales incertae sedis</taxon>
        <taxon>Leucogyrophana</taxon>
    </lineage>
</organism>
<protein>
    <recommendedName>
        <fullName evidence="5">ABC transporter domain-containing protein</fullName>
    </recommendedName>
</protein>
<evidence type="ECO:0000259" key="5">
    <source>
        <dbReference type="PROSITE" id="PS50893"/>
    </source>
</evidence>
<dbReference type="InterPro" id="IPR050611">
    <property type="entry name" value="ABCF"/>
</dbReference>
<dbReference type="PROSITE" id="PS50893">
    <property type="entry name" value="ABC_TRANSPORTER_2"/>
    <property type="match status" value="2"/>
</dbReference>
<keyword evidence="7" id="KW-1185">Reference proteome</keyword>
<dbReference type="GO" id="GO:0005524">
    <property type="term" value="F:ATP binding"/>
    <property type="evidence" value="ECO:0007669"/>
    <property type="project" value="UniProtKB-KW"/>
</dbReference>
<dbReference type="Proteomes" id="UP000053820">
    <property type="component" value="Unassembled WGS sequence"/>
</dbReference>
<dbReference type="Gene3D" id="3.40.50.300">
    <property type="entry name" value="P-loop containing nucleotide triphosphate hydrolases"/>
    <property type="match status" value="2"/>
</dbReference>
<gene>
    <name evidence="6" type="ORF">HYDPIDRAFT_111201</name>
</gene>
<dbReference type="AlphaFoldDB" id="A0A0C9WGE4"/>
<evidence type="ECO:0000256" key="4">
    <source>
        <dbReference type="SAM" id="MobiDB-lite"/>
    </source>
</evidence>
<accession>A0A0C9WGE4</accession>
<dbReference type="InterPro" id="IPR003439">
    <property type="entry name" value="ABC_transporter-like_ATP-bd"/>
</dbReference>
<feature type="domain" description="ABC transporter" evidence="5">
    <location>
        <begin position="147"/>
        <end position="470"/>
    </location>
</feature>
<keyword evidence="1" id="KW-0677">Repeat</keyword>
<name>A0A0C9WGE4_9AGAM</name>
<dbReference type="SMART" id="SM00382">
    <property type="entry name" value="AAA"/>
    <property type="match status" value="2"/>
</dbReference>
<dbReference type="HOGENOM" id="CLU_000604_36_6_1"/>
<dbReference type="PANTHER" id="PTHR19211:SF129">
    <property type="entry name" value="ABC TRANSPORTER ATP-BINDING PROTEIN"/>
    <property type="match status" value="1"/>
</dbReference>
<dbReference type="InterPro" id="IPR032781">
    <property type="entry name" value="ABC_tran_Xtn"/>
</dbReference>
<dbReference type="Pfam" id="PF12848">
    <property type="entry name" value="ABC_tran_Xtn"/>
    <property type="match status" value="1"/>
</dbReference>
<evidence type="ECO:0000313" key="6">
    <source>
        <dbReference type="EMBL" id="KIJ65282.1"/>
    </source>
</evidence>
<evidence type="ECO:0000256" key="1">
    <source>
        <dbReference type="ARBA" id="ARBA00022737"/>
    </source>
</evidence>
<dbReference type="GO" id="GO:0016887">
    <property type="term" value="F:ATP hydrolysis activity"/>
    <property type="evidence" value="ECO:0007669"/>
    <property type="project" value="InterPro"/>
</dbReference>
<proteinExistence type="predicted"/>
<dbReference type="PANTHER" id="PTHR19211">
    <property type="entry name" value="ATP-BINDING TRANSPORT PROTEIN-RELATED"/>
    <property type="match status" value="1"/>
</dbReference>
<keyword evidence="2" id="KW-0547">Nucleotide-binding</keyword>
<dbReference type="Pfam" id="PF00005">
    <property type="entry name" value="ABC_tran"/>
    <property type="match status" value="2"/>
</dbReference>